<dbReference type="EMBL" id="CABFNB010000118">
    <property type="protein sequence ID" value="VTZ63538.1"/>
    <property type="molecule type" value="Genomic_DNA"/>
</dbReference>
<evidence type="ECO:0000313" key="3">
    <source>
        <dbReference type="EMBL" id="VTZ63538.1"/>
    </source>
</evidence>
<dbReference type="InterPro" id="IPR013780">
    <property type="entry name" value="Glyco_hydro_b"/>
</dbReference>
<keyword evidence="3" id="KW-0413">Isomerase</keyword>
<keyword evidence="4" id="KW-1185">Reference proteome</keyword>
<dbReference type="GO" id="GO:0004556">
    <property type="term" value="F:alpha-amylase activity"/>
    <property type="evidence" value="ECO:0007669"/>
    <property type="project" value="UniProtKB-EC"/>
</dbReference>
<reference evidence="3" key="3">
    <citation type="submission" date="2019-06" db="EMBL/GenBank/DDBJ databases">
        <authorList>
            <person name="Le Quere A."/>
            <person name="Colella S."/>
        </authorList>
    </citation>
    <scope>NUCLEOTIDE SEQUENCE</scope>
    <source>
        <strain evidence="3">EmedicaeMD41</strain>
    </source>
</reference>
<keyword evidence="3" id="KW-0326">Glycosidase</keyword>
<dbReference type="CDD" id="cd11334">
    <property type="entry name" value="AmyAc_TreS"/>
    <property type="match status" value="1"/>
</dbReference>
<dbReference type="EC" id="3.2.1.1" evidence="3"/>
<reference evidence="2 4" key="2">
    <citation type="journal article" date="2018" name="FEMS Microbiol. Ecol.">
        <title>Co-invading symbiotic mutualists of Medicago polymorpha retain high ancestral diversity and contain diverse accessory genomes.</title>
        <authorList>
            <person name="Porter S.S."/>
            <person name="Faber-Hammond J.J."/>
            <person name="Friesen M.L."/>
        </authorList>
    </citation>
    <scope>NUCLEOTIDE SEQUENCE [LARGE SCALE GENOMIC DNA]</scope>
    <source>
        <strain evidence="2 4">Str16</strain>
    </source>
</reference>
<dbReference type="GO" id="GO:0047471">
    <property type="term" value="F:maltose alpha-D-glucosyltransferase activity"/>
    <property type="evidence" value="ECO:0007669"/>
    <property type="project" value="UniProtKB-EC"/>
</dbReference>
<dbReference type="GO" id="GO:0005975">
    <property type="term" value="P:carbohydrate metabolic process"/>
    <property type="evidence" value="ECO:0007669"/>
    <property type="project" value="InterPro"/>
</dbReference>
<keyword evidence="3" id="KW-0378">Hydrolase</keyword>
<dbReference type="Proteomes" id="UP001190825">
    <property type="component" value="Unassembled WGS sequence"/>
</dbReference>
<dbReference type="SUPFAM" id="SSF51011">
    <property type="entry name" value="Glycosyl hydrolase domain"/>
    <property type="match status" value="1"/>
</dbReference>
<feature type="domain" description="Glycosyl hydrolase family 13 catalytic" evidence="1">
    <location>
        <begin position="14"/>
        <end position="413"/>
    </location>
</feature>
<dbReference type="EMBL" id="NBUC01000072">
    <property type="protein sequence ID" value="PLU03205.1"/>
    <property type="molecule type" value="Genomic_DNA"/>
</dbReference>
<dbReference type="AlphaFoldDB" id="A0A508X144"/>
<dbReference type="PANTHER" id="PTHR10357:SF219">
    <property type="entry name" value="MALTOSE ALPHA-D-GLUCOSYLTRANSFERASE"/>
    <property type="match status" value="1"/>
</dbReference>
<dbReference type="InterPro" id="IPR017853">
    <property type="entry name" value="GH"/>
</dbReference>
<dbReference type="Pfam" id="PF00128">
    <property type="entry name" value="Alpha-amylase"/>
    <property type="match status" value="1"/>
</dbReference>
<dbReference type="Gene3D" id="2.60.40.1180">
    <property type="entry name" value="Golgi alpha-mannosidase II"/>
    <property type="match status" value="1"/>
</dbReference>
<dbReference type="Gene3D" id="3.90.400.10">
    <property type="entry name" value="Oligo-1,6-glucosidase, Domain 2"/>
    <property type="match status" value="1"/>
</dbReference>
<accession>A0A508X144</accession>
<evidence type="ECO:0000313" key="2">
    <source>
        <dbReference type="EMBL" id="PLU03205.1"/>
    </source>
</evidence>
<dbReference type="SUPFAM" id="SSF51445">
    <property type="entry name" value="(Trans)glycosidases"/>
    <property type="match status" value="1"/>
</dbReference>
<evidence type="ECO:0000259" key="1">
    <source>
        <dbReference type="SMART" id="SM00642"/>
    </source>
</evidence>
<proteinExistence type="predicted"/>
<organism evidence="3">
    <name type="scientific">Sinorhizobium medicae</name>
    <dbReference type="NCBI Taxonomy" id="110321"/>
    <lineage>
        <taxon>Bacteria</taxon>
        <taxon>Pseudomonadati</taxon>
        <taxon>Pseudomonadota</taxon>
        <taxon>Alphaproteobacteria</taxon>
        <taxon>Hyphomicrobiales</taxon>
        <taxon>Rhizobiaceae</taxon>
        <taxon>Sinorhizobium/Ensifer group</taxon>
        <taxon>Sinorhizobium</taxon>
    </lineage>
</organism>
<dbReference type="Gene3D" id="3.20.20.80">
    <property type="entry name" value="Glycosidases"/>
    <property type="match status" value="1"/>
</dbReference>
<protein>
    <submittedName>
        <fullName evidence="2">Maltose alpha-D-glucosyltransferase</fullName>
    </submittedName>
    <submittedName>
        <fullName evidence="3">Trehalose synthase/amylase TreS</fullName>
        <ecNumber evidence="3">3.2.1.1</ecNumber>
        <ecNumber evidence="3">5.4.99.16</ecNumber>
    </submittedName>
</protein>
<dbReference type="InterPro" id="IPR045857">
    <property type="entry name" value="O16G_dom_2"/>
</dbReference>
<gene>
    <name evidence="3" type="primary">treS</name>
    <name evidence="2" type="ORF">BMJ33_14305</name>
    <name evidence="3" type="ORF">EMEDMD4_500094</name>
</gene>
<dbReference type="SMART" id="SM00642">
    <property type="entry name" value="Aamy"/>
    <property type="match status" value="1"/>
</dbReference>
<dbReference type="InterPro" id="IPR006047">
    <property type="entry name" value="GH13_cat_dom"/>
</dbReference>
<dbReference type="EC" id="5.4.99.16" evidence="3"/>
<dbReference type="PANTHER" id="PTHR10357">
    <property type="entry name" value="ALPHA-AMYLASE FAMILY MEMBER"/>
    <property type="match status" value="1"/>
</dbReference>
<name>A0A508X144_9HYPH</name>
<reference evidence="2" key="1">
    <citation type="submission" date="2017-04" db="EMBL/GenBank/DDBJ databases">
        <authorList>
            <person name="Porter S."/>
            <person name="Friesen M.L."/>
            <person name="Faber-Hammond J."/>
        </authorList>
    </citation>
    <scope>NUCLEOTIDE SEQUENCE</scope>
    <source>
        <strain evidence="2">Str16</strain>
    </source>
</reference>
<evidence type="ECO:0000313" key="4">
    <source>
        <dbReference type="Proteomes" id="UP001190825"/>
    </source>
</evidence>
<sequence length="544" mass="61288">MNEAPWFTSSVIYGIDVRRFADGNGDGIGDFIGLRERVVYLSHLGIDCVWLSPFFRSPFADNGYDVSDYYSVDPALGTLDDFLDFLHAAGEQGIRVIIDLVANHTSSEHPWFQAARRDARCRFRDYYVWSASPPPVAPDNKTAFPGEESSVWTYDELAQAYYFHKFRHFQPDLNIANPAVRDELLRVVDFWLTLGVDGFRVDAAPFVIGETGIEHADPRDPHGFLREMRELVESRRQDGLLLGEADLSPEKLRPYFGEGKLDLLFNFVLSGSFAASLARQKADLIGQALSIMPEPPPHRGWVNFLRNLDELNLDRLPEDIQQETFAAFAPDEEMRIYGRGIRRRLAPMLEGNQARLELAFSLLLSSPGVPLVLYGDEIGMGEDPSRPGREPVRVPMQWNAGVNAGFSTAQRARLIQPIVTDGPFAFKRINVEAQREDPRSLLNHVRAMILMRRSHKIFQRGRPIVLHTRDPALFALAYSDGTELFVVLHNLTEAKRRAEVELPGAIDARLKDAFGEGEVELSGQHLTMGLGPFGYAWLHSGRKD</sequence>
<dbReference type="RefSeq" id="WP_028053987.1">
    <property type="nucleotide sequence ID" value="NZ_ATYC01000008.1"/>
</dbReference>
<dbReference type="Proteomes" id="UP000507954">
    <property type="component" value="Unassembled WGS sequence"/>
</dbReference>